<proteinExistence type="predicted"/>
<comment type="caution">
    <text evidence="2">The sequence shown here is derived from an EMBL/GenBank/DDBJ whole genome shotgun (WGS) entry which is preliminary data.</text>
</comment>
<evidence type="ECO:0000256" key="1">
    <source>
        <dbReference type="SAM" id="SignalP"/>
    </source>
</evidence>
<sequence length="71" mass="8118">MWMFAHLMYYVITAQCLEILSESANWCLARIVPSMRSRARLPNIRSVTKQGCAHVFRDIGTQETIALKCSV</sequence>
<feature type="signal peptide" evidence="1">
    <location>
        <begin position="1"/>
        <end position="16"/>
    </location>
</feature>
<feature type="chain" id="PRO_5038877086" description="Secreted protein" evidence="1">
    <location>
        <begin position="17"/>
        <end position="71"/>
    </location>
</feature>
<protein>
    <recommendedName>
        <fullName evidence="4">Secreted protein</fullName>
    </recommendedName>
</protein>
<accession>A0A9D4FXK7</accession>
<evidence type="ECO:0000313" key="3">
    <source>
        <dbReference type="Proteomes" id="UP000828390"/>
    </source>
</evidence>
<gene>
    <name evidence="2" type="ORF">DPMN_133248</name>
</gene>
<keyword evidence="1" id="KW-0732">Signal</keyword>
<evidence type="ECO:0008006" key="4">
    <source>
        <dbReference type="Google" id="ProtNLM"/>
    </source>
</evidence>
<evidence type="ECO:0000313" key="2">
    <source>
        <dbReference type="EMBL" id="KAH3804956.1"/>
    </source>
</evidence>
<dbReference type="Proteomes" id="UP000828390">
    <property type="component" value="Unassembled WGS sequence"/>
</dbReference>
<dbReference type="EMBL" id="JAIWYP010000006">
    <property type="protein sequence ID" value="KAH3804956.1"/>
    <property type="molecule type" value="Genomic_DNA"/>
</dbReference>
<dbReference type="AlphaFoldDB" id="A0A9D4FXK7"/>
<organism evidence="2 3">
    <name type="scientific">Dreissena polymorpha</name>
    <name type="common">Zebra mussel</name>
    <name type="synonym">Mytilus polymorpha</name>
    <dbReference type="NCBI Taxonomy" id="45954"/>
    <lineage>
        <taxon>Eukaryota</taxon>
        <taxon>Metazoa</taxon>
        <taxon>Spiralia</taxon>
        <taxon>Lophotrochozoa</taxon>
        <taxon>Mollusca</taxon>
        <taxon>Bivalvia</taxon>
        <taxon>Autobranchia</taxon>
        <taxon>Heteroconchia</taxon>
        <taxon>Euheterodonta</taxon>
        <taxon>Imparidentia</taxon>
        <taxon>Neoheterodontei</taxon>
        <taxon>Myida</taxon>
        <taxon>Dreissenoidea</taxon>
        <taxon>Dreissenidae</taxon>
        <taxon>Dreissena</taxon>
    </lineage>
</organism>
<keyword evidence="3" id="KW-1185">Reference proteome</keyword>
<reference evidence="2" key="1">
    <citation type="journal article" date="2019" name="bioRxiv">
        <title>The Genome of the Zebra Mussel, Dreissena polymorpha: A Resource for Invasive Species Research.</title>
        <authorList>
            <person name="McCartney M.A."/>
            <person name="Auch B."/>
            <person name="Kono T."/>
            <person name="Mallez S."/>
            <person name="Zhang Y."/>
            <person name="Obille A."/>
            <person name="Becker A."/>
            <person name="Abrahante J.E."/>
            <person name="Garbe J."/>
            <person name="Badalamenti J.P."/>
            <person name="Herman A."/>
            <person name="Mangelson H."/>
            <person name="Liachko I."/>
            <person name="Sullivan S."/>
            <person name="Sone E.D."/>
            <person name="Koren S."/>
            <person name="Silverstein K.A.T."/>
            <person name="Beckman K.B."/>
            <person name="Gohl D.M."/>
        </authorList>
    </citation>
    <scope>NUCLEOTIDE SEQUENCE</scope>
    <source>
        <strain evidence="2">Duluth1</strain>
        <tissue evidence="2">Whole animal</tissue>
    </source>
</reference>
<name>A0A9D4FXK7_DREPO</name>
<reference evidence="2" key="2">
    <citation type="submission" date="2020-11" db="EMBL/GenBank/DDBJ databases">
        <authorList>
            <person name="McCartney M.A."/>
            <person name="Auch B."/>
            <person name="Kono T."/>
            <person name="Mallez S."/>
            <person name="Becker A."/>
            <person name="Gohl D.M."/>
            <person name="Silverstein K.A.T."/>
            <person name="Koren S."/>
            <person name="Bechman K.B."/>
            <person name="Herman A."/>
            <person name="Abrahante J.E."/>
            <person name="Garbe J."/>
        </authorList>
    </citation>
    <scope>NUCLEOTIDE SEQUENCE</scope>
    <source>
        <strain evidence="2">Duluth1</strain>
        <tissue evidence="2">Whole animal</tissue>
    </source>
</reference>